<dbReference type="Proteomes" id="UP000281553">
    <property type="component" value="Unassembled WGS sequence"/>
</dbReference>
<keyword evidence="1" id="KW-1133">Transmembrane helix</keyword>
<evidence type="ECO:0000256" key="1">
    <source>
        <dbReference type="SAM" id="Phobius"/>
    </source>
</evidence>
<reference evidence="2 3" key="1">
    <citation type="submission" date="2018-11" db="EMBL/GenBank/DDBJ databases">
        <authorList>
            <consortium name="Pathogen Informatics"/>
        </authorList>
    </citation>
    <scope>NUCLEOTIDE SEQUENCE [LARGE SCALE GENOMIC DNA]</scope>
</reference>
<dbReference type="OrthoDB" id="6415022at2759"/>
<feature type="transmembrane region" description="Helical" evidence="1">
    <location>
        <begin position="7"/>
        <end position="28"/>
    </location>
</feature>
<organism evidence="2 3">
    <name type="scientific">Dibothriocephalus latus</name>
    <name type="common">Fish tapeworm</name>
    <name type="synonym">Diphyllobothrium latum</name>
    <dbReference type="NCBI Taxonomy" id="60516"/>
    <lineage>
        <taxon>Eukaryota</taxon>
        <taxon>Metazoa</taxon>
        <taxon>Spiralia</taxon>
        <taxon>Lophotrochozoa</taxon>
        <taxon>Platyhelminthes</taxon>
        <taxon>Cestoda</taxon>
        <taxon>Eucestoda</taxon>
        <taxon>Diphyllobothriidea</taxon>
        <taxon>Diphyllobothriidae</taxon>
        <taxon>Dibothriocephalus</taxon>
    </lineage>
</organism>
<gene>
    <name evidence="2" type="ORF">DILT_LOCUS6832</name>
</gene>
<protein>
    <submittedName>
        <fullName evidence="2">Uncharacterized protein</fullName>
    </submittedName>
</protein>
<accession>A0A3P7LXX0</accession>
<keyword evidence="3" id="KW-1185">Reference proteome</keyword>
<evidence type="ECO:0000313" key="3">
    <source>
        <dbReference type="Proteomes" id="UP000281553"/>
    </source>
</evidence>
<name>A0A3P7LXX0_DIBLA</name>
<evidence type="ECO:0000313" key="2">
    <source>
        <dbReference type="EMBL" id="VDN11001.1"/>
    </source>
</evidence>
<dbReference type="EMBL" id="UYRU01050457">
    <property type="protein sequence ID" value="VDN11001.1"/>
    <property type="molecule type" value="Genomic_DNA"/>
</dbReference>
<proteinExistence type="predicted"/>
<keyword evidence="1" id="KW-0812">Transmembrane</keyword>
<keyword evidence="1" id="KW-0472">Membrane</keyword>
<sequence>MDQNRPVPLYLVGFGITCPLMITAALQLPASYNNGGLEKVLCGRPLGLESPAPSRPWLSGLICLGMPLTLPAHQLEVLAAIGRRCSLLLLVGGCSRFGGAQEASRFRDSLIAARRRAPQPSEVGIGGAASGEGASTKPNEFDLQLLIVGGADHLLRLHTSTARRWSTTQAVVDSALIVSLVKIAIVCI</sequence>
<dbReference type="AlphaFoldDB" id="A0A3P7LXX0"/>